<protein>
    <recommendedName>
        <fullName evidence="3">Lipoprotein</fullName>
    </recommendedName>
</protein>
<evidence type="ECO:0000313" key="1">
    <source>
        <dbReference type="EMBL" id="KLV04177.1"/>
    </source>
</evidence>
<dbReference type="RefSeq" id="WP_047879948.1">
    <property type="nucleotide sequence ID" value="NZ_LDOT01000023.1"/>
</dbReference>
<comment type="caution">
    <text evidence="1">The sequence shown here is derived from an EMBL/GenBank/DDBJ whole genome shotgun (WGS) entry which is preliminary data.</text>
</comment>
<dbReference type="PROSITE" id="PS51257">
    <property type="entry name" value="PROKAR_LIPOPROTEIN"/>
    <property type="match status" value="1"/>
</dbReference>
<gene>
    <name evidence="1" type="ORF">ABT56_16350</name>
</gene>
<reference evidence="1 2" key="1">
    <citation type="submission" date="2015-05" db="EMBL/GenBank/DDBJ databases">
        <title>Photobacterium galathea sp. nov.</title>
        <authorList>
            <person name="Machado H."/>
            <person name="Gram L."/>
        </authorList>
    </citation>
    <scope>NUCLEOTIDE SEQUENCE [LARGE SCALE GENOMIC DNA]</scope>
    <source>
        <strain evidence="1 2">CGMCC 1.12159</strain>
    </source>
</reference>
<accession>A0A0J1JPM8</accession>
<proteinExistence type="predicted"/>
<keyword evidence="2" id="KW-1185">Reference proteome</keyword>
<organism evidence="1 2">
    <name type="scientific">Photobacterium aquae</name>
    <dbReference type="NCBI Taxonomy" id="1195763"/>
    <lineage>
        <taxon>Bacteria</taxon>
        <taxon>Pseudomonadati</taxon>
        <taxon>Pseudomonadota</taxon>
        <taxon>Gammaproteobacteria</taxon>
        <taxon>Vibrionales</taxon>
        <taxon>Vibrionaceae</taxon>
        <taxon>Photobacterium</taxon>
    </lineage>
</organism>
<dbReference type="Proteomes" id="UP000036097">
    <property type="component" value="Unassembled WGS sequence"/>
</dbReference>
<dbReference type="OrthoDB" id="5814438at2"/>
<dbReference type="AlphaFoldDB" id="A0A0J1JPM8"/>
<evidence type="ECO:0008006" key="3">
    <source>
        <dbReference type="Google" id="ProtNLM"/>
    </source>
</evidence>
<dbReference type="EMBL" id="LDOT01000023">
    <property type="protein sequence ID" value="KLV04177.1"/>
    <property type="molecule type" value="Genomic_DNA"/>
</dbReference>
<sequence length="159" mass="17297">MKKTCVFLSLMALFGCNDDDMEAALKGDTRVFAVDGAKVDTVLVSKYYTLDEAEALIVIPDELPRGDLAGLQNLGVKEEVQCGYIDTTDEICFTLNDSASCLPSEVKMLGVKIYTIDIENIDEAVDFGFYPTITSQLTGAFIDFDIESAPCPLTGNEVI</sequence>
<evidence type="ECO:0000313" key="2">
    <source>
        <dbReference type="Proteomes" id="UP000036097"/>
    </source>
</evidence>
<name>A0A0J1JPM8_9GAMM</name>
<dbReference type="PATRIC" id="fig|1195763.3.peg.3485"/>
<dbReference type="STRING" id="1195763.ABT56_16350"/>